<dbReference type="SUPFAM" id="SSF52540">
    <property type="entry name" value="P-loop containing nucleoside triphosphate hydrolases"/>
    <property type="match status" value="1"/>
</dbReference>
<dbReference type="InterPro" id="IPR036388">
    <property type="entry name" value="WH-like_DNA-bd_sf"/>
</dbReference>
<evidence type="ECO:0000256" key="1">
    <source>
        <dbReference type="SAM" id="MobiDB-lite"/>
    </source>
</evidence>
<gene>
    <name evidence="2" type="ORF">EC835_10835</name>
</gene>
<dbReference type="AlphaFoldDB" id="A0A4R3NGU8"/>
<evidence type="ECO:0000313" key="2">
    <source>
        <dbReference type="EMBL" id="TCT30886.1"/>
    </source>
</evidence>
<dbReference type="InterPro" id="IPR036390">
    <property type="entry name" value="WH_DNA-bd_sf"/>
</dbReference>
<dbReference type="SUPFAM" id="SSF46785">
    <property type="entry name" value="Winged helix' DNA-binding domain"/>
    <property type="match status" value="1"/>
</dbReference>
<dbReference type="Proteomes" id="UP000295055">
    <property type="component" value="Unassembled WGS sequence"/>
</dbReference>
<dbReference type="Gene3D" id="1.10.10.10">
    <property type="entry name" value="Winged helix-like DNA-binding domain superfamily/Winged helix DNA-binding domain"/>
    <property type="match status" value="1"/>
</dbReference>
<proteinExistence type="predicted"/>
<sequence length="698" mass="80788">MNNTVSDKFLELTDSLSKYRRATIENSNGENIVESLYVDPLENDLILKSMLKNNTTLLIGRKGTGKSTIINRFQHEIRKSSDRISLYVDVKSLFEQTKKSNLNSNNLELSLSVENKERLDLYVFFIDKIIEEIKNEIKSSVFKNKFVSLLPLKITKGITKSSFEKELDSLFNSVRTPYFSDATGSKKSSKKVENKDSNSEITSGNLELSFSSPSISAEKSEILKNETMTSKEAVNILTRFFDIIGFMNSLKSLLKKIPINGVFICLDDMSEIDKDSMEVFTDFIVGPLNNLSDEYFKFKISLYPGRDFLPSIDRQKVKTHNLDYYDLYSQTTVDKVEEQAINYTNRLLNKRFDFYFKGKDLSDFFELSSSFTKDDLYKLIFQISSNVPRIIGKTLEIAHQKTNGLNTKISRTILREAAKQHYKNDIEYVLTKSEYIEYRSYNEAFEQYHLLDLLNKIIDKAILNKSHIGMSDSAIFKGYTTNTAPSNYLYIPEKQEDILKTLEFNFFITKYNQQKDKDKDNVSIFTLNYGLCVDNNIIVDVKSDRKFRVQRIFDYGGLLNEWMNNSKELICISCEKKYDIGMKDAFIKYNMPCPNCQGNVELRPVINENFQEKIDRNVKIPEKEYQLLNALKNSNRPMTASELAEELDCAYQAINHRVKKHSKVIFYKFVIRDKKDGDKAYFSISEIGKLFLAGMYEG</sequence>
<dbReference type="OrthoDB" id="5196525at2"/>
<accession>A0A4R3NGU8</accession>
<dbReference type="GO" id="GO:0006355">
    <property type="term" value="P:regulation of DNA-templated transcription"/>
    <property type="evidence" value="ECO:0007669"/>
    <property type="project" value="UniProtKB-ARBA"/>
</dbReference>
<evidence type="ECO:0000313" key="3">
    <source>
        <dbReference type="Proteomes" id="UP000295055"/>
    </source>
</evidence>
<organism evidence="2 3">
    <name type="scientific">Providencia alcalifaciens</name>
    <dbReference type="NCBI Taxonomy" id="126385"/>
    <lineage>
        <taxon>Bacteria</taxon>
        <taxon>Pseudomonadati</taxon>
        <taxon>Pseudomonadota</taxon>
        <taxon>Gammaproteobacteria</taxon>
        <taxon>Enterobacterales</taxon>
        <taxon>Morganellaceae</taxon>
        <taxon>Providencia</taxon>
    </lineage>
</organism>
<dbReference type="InterPro" id="IPR011991">
    <property type="entry name" value="ArsR-like_HTH"/>
</dbReference>
<protein>
    <submittedName>
        <fullName evidence="2">Uncharacterized protein</fullName>
    </submittedName>
</protein>
<name>A0A4R3NGU8_9GAMM</name>
<reference evidence="2 3" key="1">
    <citation type="submission" date="2019-03" db="EMBL/GenBank/DDBJ databases">
        <title>Genomic analyses of the natural microbiome of Caenorhabditis elegans.</title>
        <authorList>
            <person name="Samuel B."/>
        </authorList>
    </citation>
    <scope>NUCLEOTIDE SEQUENCE [LARGE SCALE GENOMIC DNA]</scope>
    <source>
        <strain evidence="2 3">JUb102</strain>
    </source>
</reference>
<comment type="caution">
    <text evidence="2">The sequence shown here is derived from an EMBL/GenBank/DDBJ whole genome shotgun (WGS) entry which is preliminary data.</text>
</comment>
<dbReference type="RefSeq" id="WP_132496829.1">
    <property type="nucleotide sequence ID" value="NZ_SMAS01000008.1"/>
</dbReference>
<dbReference type="InterPro" id="IPR027417">
    <property type="entry name" value="P-loop_NTPase"/>
</dbReference>
<dbReference type="CDD" id="cd00090">
    <property type="entry name" value="HTH_ARSR"/>
    <property type="match status" value="1"/>
</dbReference>
<feature type="region of interest" description="Disordered" evidence="1">
    <location>
        <begin position="180"/>
        <end position="205"/>
    </location>
</feature>
<dbReference type="Gene3D" id="3.40.50.300">
    <property type="entry name" value="P-loop containing nucleotide triphosphate hydrolases"/>
    <property type="match status" value="1"/>
</dbReference>
<dbReference type="EMBL" id="SMAS01000008">
    <property type="protein sequence ID" value="TCT30886.1"/>
    <property type="molecule type" value="Genomic_DNA"/>
</dbReference>